<gene>
    <name evidence="4" type="ORF">AYR66_24105</name>
</gene>
<dbReference type="CDD" id="cd00077">
    <property type="entry name" value="HDc"/>
    <property type="match status" value="1"/>
</dbReference>
<evidence type="ECO:0000313" key="4">
    <source>
        <dbReference type="EMBL" id="OWW22118.1"/>
    </source>
</evidence>
<dbReference type="EMBL" id="LSTO01000001">
    <property type="protein sequence ID" value="OWW22118.1"/>
    <property type="molecule type" value="Genomic_DNA"/>
</dbReference>
<evidence type="ECO:0000259" key="3">
    <source>
        <dbReference type="PROSITE" id="PS51832"/>
    </source>
</evidence>
<proteinExistence type="predicted"/>
<dbReference type="Pfam" id="PF13487">
    <property type="entry name" value="HD_5"/>
    <property type="match status" value="1"/>
</dbReference>
<dbReference type="PANTHER" id="PTHR43155">
    <property type="entry name" value="CYCLIC DI-GMP PHOSPHODIESTERASE PA4108-RELATED"/>
    <property type="match status" value="1"/>
</dbReference>
<feature type="domain" description="HD" evidence="2">
    <location>
        <begin position="170"/>
        <end position="292"/>
    </location>
</feature>
<evidence type="ECO:0000256" key="1">
    <source>
        <dbReference type="SAM" id="MobiDB-lite"/>
    </source>
</evidence>
<dbReference type="RefSeq" id="WP_088708942.1">
    <property type="nucleotide sequence ID" value="NZ_LSTO01000001.1"/>
</dbReference>
<feature type="region of interest" description="Disordered" evidence="1">
    <location>
        <begin position="62"/>
        <end position="84"/>
    </location>
</feature>
<dbReference type="OrthoDB" id="9764808at2"/>
<organism evidence="4 5">
    <name type="scientific">Noviherbaspirillum denitrificans</name>
    <dbReference type="NCBI Taxonomy" id="1968433"/>
    <lineage>
        <taxon>Bacteria</taxon>
        <taxon>Pseudomonadati</taxon>
        <taxon>Pseudomonadota</taxon>
        <taxon>Betaproteobacteria</taxon>
        <taxon>Burkholderiales</taxon>
        <taxon>Oxalobacteraceae</taxon>
        <taxon>Noviherbaspirillum</taxon>
    </lineage>
</organism>
<dbReference type="PROSITE" id="PS51832">
    <property type="entry name" value="HD_GYP"/>
    <property type="match status" value="1"/>
</dbReference>
<dbReference type="SUPFAM" id="SSF109604">
    <property type="entry name" value="HD-domain/PDEase-like"/>
    <property type="match status" value="1"/>
</dbReference>
<evidence type="ECO:0000259" key="2">
    <source>
        <dbReference type="PROSITE" id="PS51831"/>
    </source>
</evidence>
<name>A0A254TQV2_9BURK</name>
<keyword evidence="5" id="KW-1185">Reference proteome</keyword>
<dbReference type="InterPro" id="IPR006675">
    <property type="entry name" value="HDIG_dom"/>
</dbReference>
<accession>A0A254TQV2</accession>
<feature type="compositionally biased region" description="Pro residues" evidence="1">
    <location>
        <begin position="66"/>
        <end position="75"/>
    </location>
</feature>
<dbReference type="SMART" id="SM00471">
    <property type="entry name" value="HDc"/>
    <property type="match status" value="1"/>
</dbReference>
<dbReference type="PROSITE" id="PS51831">
    <property type="entry name" value="HD"/>
    <property type="match status" value="1"/>
</dbReference>
<dbReference type="Proteomes" id="UP000197535">
    <property type="component" value="Unassembled WGS sequence"/>
</dbReference>
<dbReference type="InterPro" id="IPR006674">
    <property type="entry name" value="HD_domain"/>
</dbReference>
<dbReference type="AlphaFoldDB" id="A0A254TQV2"/>
<protein>
    <submittedName>
        <fullName evidence="4">Uncharacterized protein</fullName>
    </submittedName>
</protein>
<dbReference type="InterPro" id="IPR037522">
    <property type="entry name" value="HD_GYP_dom"/>
</dbReference>
<dbReference type="Pfam" id="PF11871">
    <property type="entry name" value="DUF3391"/>
    <property type="match status" value="1"/>
</dbReference>
<reference evidence="4 5" key="1">
    <citation type="submission" date="2016-02" db="EMBL/GenBank/DDBJ databases">
        <authorList>
            <person name="Wen L."/>
            <person name="He K."/>
            <person name="Yang H."/>
        </authorList>
    </citation>
    <scope>NUCLEOTIDE SEQUENCE [LARGE SCALE GENOMIC DNA]</scope>
    <source>
        <strain evidence="4 5">TSA40</strain>
    </source>
</reference>
<dbReference type="InterPro" id="IPR003607">
    <property type="entry name" value="HD/PDEase_dom"/>
</dbReference>
<dbReference type="Gene3D" id="1.10.3210.10">
    <property type="entry name" value="Hypothetical protein af1432"/>
    <property type="match status" value="1"/>
</dbReference>
<evidence type="ECO:0000313" key="5">
    <source>
        <dbReference type="Proteomes" id="UP000197535"/>
    </source>
</evidence>
<comment type="caution">
    <text evidence="4">The sequence shown here is derived from an EMBL/GenBank/DDBJ whole genome shotgun (WGS) entry which is preliminary data.</text>
</comment>
<feature type="domain" description="HD-GYP" evidence="3">
    <location>
        <begin position="144"/>
        <end position="343"/>
    </location>
</feature>
<sequence length="425" mass="47406">MNAETKTYPVVIDQLQVGMFVILDMHWLDHDFARNSFKIKSEEQLAKLRQLGLKKVRIDPARSDVVPPPAAPETPAPQTETAAPVESAMAKAKRERLERINQLRASVVECERKFLKTAGTLKTINSNLFSQPQEAYQRANELVEEMVDSMLTDRDIAIHLMKDKYGGEDLYFHSLNVSVLAMMVAKQMKLDREEVKELGFGCLFHDIGKLDIPDRVLMKGSGLTRAEQNLIEQHCVYGLPVAQKLGLSKKATEIILQHHECVDGTGYPSHLKGDQISPLARIVAIVNIYDNLCNRINPADSLTPYAALSHMYAQKRNQLDAGPLGIFIRCLGVYPPGTVVKLSDGTHGLVVAVNSSKPLRPSVLIHDPEVPSSEAVVLDLESEPELQIAECLRPAQLPRATLEYLAPRRRMNYYFDLPEKAPGKS</sequence>
<dbReference type="PANTHER" id="PTHR43155:SF2">
    <property type="entry name" value="CYCLIC DI-GMP PHOSPHODIESTERASE PA4108"/>
    <property type="match status" value="1"/>
</dbReference>
<dbReference type="InterPro" id="IPR021812">
    <property type="entry name" value="DUF3391"/>
</dbReference>
<dbReference type="GO" id="GO:0008081">
    <property type="term" value="F:phosphoric diester hydrolase activity"/>
    <property type="evidence" value="ECO:0007669"/>
    <property type="project" value="UniProtKB-ARBA"/>
</dbReference>
<dbReference type="NCBIfam" id="TIGR00277">
    <property type="entry name" value="HDIG"/>
    <property type="match status" value="1"/>
</dbReference>